<evidence type="ECO:0000256" key="2">
    <source>
        <dbReference type="SAM" id="MobiDB-lite"/>
    </source>
</evidence>
<dbReference type="InterPro" id="IPR029071">
    <property type="entry name" value="Ubiquitin-like_domsf"/>
</dbReference>
<dbReference type="CDD" id="cd01767">
    <property type="entry name" value="UBX"/>
    <property type="match status" value="1"/>
</dbReference>
<evidence type="ECO:0000313" key="4">
    <source>
        <dbReference type="EMBL" id="KAK1758361.1"/>
    </source>
</evidence>
<dbReference type="EMBL" id="MU839829">
    <property type="protein sequence ID" value="KAK1758361.1"/>
    <property type="molecule type" value="Genomic_DNA"/>
</dbReference>
<dbReference type="GO" id="GO:0036503">
    <property type="term" value="P:ERAD pathway"/>
    <property type="evidence" value="ECO:0007669"/>
    <property type="project" value="TreeGrafter"/>
</dbReference>
<dbReference type="InterPro" id="IPR050730">
    <property type="entry name" value="UBX_domain-protein"/>
</dbReference>
<protein>
    <recommendedName>
        <fullName evidence="3">UAS domain-containing protein</fullName>
    </recommendedName>
</protein>
<dbReference type="Gene3D" id="1.10.8.10">
    <property type="entry name" value="DNA helicase RuvA subunit, C-terminal domain"/>
    <property type="match status" value="1"/>
</dbReference>
<dbReference type="AlphaFoldDB" id="A0AAJ0BM10"/>
<keyword evidence="1" id="KW-0175">Coiled coil</keyword>
<dbReference type="SUPFAM" id="SSF46934">
    <property type="entry name" value="UBA-like"/>
    <property type="match status" value="1"/>
</dbReference>
<proteinExistence type="predicted"/>
<dbReference type="PANTHER" id="PTHR23322:SF1">
    <property type="entry name" value="FAS-ASSOCIATED FACTOR 2"/>
    <property type="match status" value="1"/>
</dbReference>
<evidence type="ECO:0000256" key="1">
    <source>
        <dbReference type="SAM" id="Coils"/>
    </source>
</evidence>
<keyword evidence="5" id="KW-1185">Reference proteome</keyword>
<reference evidence="4" key="1">
    <citation type="submission" date="2023-06" db="EMBL/GenBank/DDBJ databases">
        <title>Genome-scale phylogeny and comparative genomics of the fungal order Sordariales.</title>
        <authorList>
            <consortium name="Lawrence Berkeley National Laboratory"/>
            <person name="Hensen N."/>
            <person name="Bonometti L."/>
            <person name="Westerberg I."/>
            <person name="Brannstrom I.O."/>
            <person name="Guillou S."/>
            <person name="Cros-Aarteil S."/>
            <person name="Calhoun S."/>
            <person name="Haridas S."/>
            <person name="Kuo A."/>
            <person name="Mondo S."/>
            <person name="Pangilinan J."/>
            <person name="Riley R."/>
            <person name="Labutti K."/>
            <person name="Andreopoulos B."/>
            <person name="Lipzen A."/>
            <person name="Chen C."/>
            <person name="Yanf M."/>
            <person name="Daum C."/>
            <person name="Ng V."/>
            <person name="Clum A."/>
            <person name="Steindorff A."/>
            <person name="Ohm R."/>
            <person name="Martin F."/>
            <person name="Silar P."/>
            <person name="Natvig D."/>
            <person name="Lalanne C."/>
            <person name="Gautier V."/>
            <person name="Ament-Velasquez S.L."/>
            <person name="Kruys A."/>
            <person name="Hutchinson M.I."/>
            <person name="Powell A.J."/>
            <person name="Barry K."/>
            <person name="Miller A.N."/>
            <person name="Grigoriev I.V."/>
            <person name="Debuchy R."/>
            <person name="Gladieux P."/>
            <person name="Thoren M.H."/>
            <person name="Johannesson H."/>
        </authorList>
    </citation>
    <scope>NUCLEOTIDE SEQUENCE</scope>
    <source>
        <strain evidence="4">PSN4</strain>
    </source>
</reference>
<evidence type="ECO:0000259" key="3">
    <source>
        <dbReference type="SMART" id="SM00594"/>
    </source>
</evidence>
<dbReference type="InterPro" id="IPR006577">
    <property type="entry name" value="UAS"/>
</dbReference>
<dbReference type="PANTHER" id="PTHR23322">
    <property type="entry name" value="FAS-ASSOCIATED PROTEIN"/>
    <property type="match status" value="1"/>
</dbReference>
<dbReference type="Gene3D" id="3.10.20.90">
    <property type="entry name" value="Phosphatidylinositol 3-kinase Catalytic Subunit, Chain A, domain 1"/>
    <property type="match status" value="1"/>
</dbReference>
<organism evidence="4 5">
    <name type="scientific">Echria macrotheca</name>
    <dbReference type="NCBI Taxonomy" id="438768"/>
    <lineage>
        <taxon>Eukaryota</taxon>
        <taxon>Fungi</taxon>
        <taxon>Dikarya</taxon>
        <taxon>Ascomycota</taxon>
        <taxon>Pezizomycotina</taxon>
        <taxon>Sordariomycetes</taxon>
        <taxon>Sordariomycetidae</taxon>
        <taxon>Sordariales</taxon>
        <taxon>Schizotheciaceae</taxon>
        <taxon>Echria</taxon>
    </lineage>
</organism>
<dbReference type="InterPro" id="IPR036249">
    <property type="entry name" value="Thioredoxin-like_sf"/>
</dbReference>
<name>A0AAJ0BM10_9PEZI</name>
<dbReference type="Pfam" id="PF14555">
    <property type="entry name" value="UBA_4"/>
    <property type="match status" value="1"/>
</dbReference>
<sequence>MTNPADFDLSQLSANQQEALQQYTDVTSQEVKDAIPLLQRSQWNVQIAIAKFFDGEGPDLVAEAEAEQNNARFATARHDNLQESLLAATAPAARTARVQRTDPAPRVVPQMPITYRPPFLLAVIFAPFRFGYKMFSTAVRLALYVFSFLPSALRPRAVTSMRRGWRRTNERRPALPQETAERFRREFEEEYGPNDVVFFDGGHAQALDTAKRDFKFLLTVLISPEHDDTDTFVRNTLLSPEVVAFLNNPANNIIVWGGNVLDSEAYLVANEYMCTKYPFSCLSCLTPKEGSTRMGIVKRLTGPMTPAAYIAGIESAIAKYSPDIDAVRAERAAQAVARNLRSEQDSAYERSLARDRERARQKREAAAAAAAAEKRALEQAQEAARLEELRQQWRRWRATKIPAEPSTGVRLALNMPPSAGGGRVIRRFPSDASLDDLYAFVECYSLLQEPDSLVGDAAEPQDYEHKYLFRIASMMPRETLEPSHSTTIGDKMGRGGNLVVEDDTQDDEED</sequence>
<feature type="domain" description="UAS" evidence="3">
    <location>
        <begin position="182"/>
        <end position="314"/>
    </location>
</feature>
<dbReference type="Proteomes" id="UP001239445">
    <property type="component" value="Unassembled WGS sequence"/>
</dbReference>
<dbReference type="SMART" id="SM00594">
    <property type="entry name" value="UAS"/>
    <property type="match status" value="1"/>
</dbReference>
<evidence type="ECO:0000313" key="5">
    <source>
        <dbReference type="Proteomes" id="UP001239445"/>
    </source>
</evidence>
<dbReference type="InterPro" id="IPR009060">
    <property type="entry name" value="UBA-like_sf"/>
</dbReference>
<feature type="region of interest" description="Disordered" evidence="2">
    <location>
        <begin position="479"/>
        <end position="510"/>
    </location>
</feature>
<dbReference type="GO" id="GO:0005783">
    <property type="term" value="C:endoplasmic reticulum"/>
    <property type="evidence" value="ECO:0007669"/>
    <property type="project" value="TreeGrafter"/>
</dbReference>
<feature type="coiled-coil region" evidence="1">
    <location>
        <begin position="363"/>
        <end position="390"/>
    </location>
</feature>
<dbReference type="SUPFAM" id="SSF52833">
    <property type="entry name" value="Thioredoxin-like"/>
    <property type="match status" value="1"/>
</dbReference>
<dbReference type="SUPFAM" id="SSF54236">
    <property type="entry name" value="Ubiquitin-like"/>
    <property type="match status" value="1"/>
</dbReference>
<comment type="caution">
    <text evidence="4">The sequence shown here is derived from an EMBL/GenBank/DDBJ whole genome shotgun (WGS) entry which is preliminary data.</text>
</comment>
<dbReference type="GO" id="GO:0043130">
    <property type="term" value="F:ubiquitin binding"/>
    <property type="evidence" value="ECO:0007669"/>
    <property type="project" value="TreeGrafter"/>
</dbReference>
<accession>A0AAJ0BM10</accession>
<gene>
    <name evidence="4" type="ORF">QBC47DRAFT_374413</name>
</gene>
<dbReference type="Gene3D" id="3.40.30.10">
    <property type="entry name" value="Glutaredoxin"/>
    <property type="match status" value="1"/>
</dbReference>
<feature type="compositionally biased region" description="Acidic residues" evidence="2">
    <location>
        <begin position="500"/>
        <end position="510"/>
    </location>
</feature>